<organism evidence="1 2">
    <name type="scientific">Paenibacillus nuruki</name>
    <dbReference type="NCBI Taxonomy" id="1886670"/>
    <lineage>
        <taxon>Bacteria</taxon>
        <taxon>Bacillati</taxon>
        <taxon>Bacillota</taxon>
        <taxon>Bacilli</taxon>
        <taxon>Bacillales</taxon>
        <taxon>Paenibacillaceae</taxon>
        <taxon>Paenibacillus</taxon>
    </lineage>
</organism>
<name>A0A1E3L619_9BACL</name>
<dbReference type="STRING" id="1886670.PTI45_01217"/>
<evidence type="ECO:0000313" key="2">
    <source>
        <dbReference type="Proteomes" id="UP000094578"/>
    </source>
</evidence>
<comment type="caution">
    <text evidence="1">The sequence shown here is derived from an EMBL/GenBank/DDBJ whole genome shotgun (WGS) entry which is preliminary data.</text>
</comment>
<keyword evidence="2" id="KW-1185">Reference proteome</keyword>
<dbReference type="EMBL" id="MDER01000031">
    <property type="protein sequence ID" value="ODP29208.1"/>
    <property type="molecule type" value="Genomic_DNA"/>
</dbReference>
<sequence length="102" mass="12425">MQWYTFGQMIAMIRLGQKASTIDEARIMMRTTKGIIWVNGRQQGQCVAIQDYLFSDLWRIYDDEDSVISLSERQQYEQQEYHMLENQYMEWWAERKQQKDQS</sequence>
<reference evidence="1 2" key="1">
    <citation type="submission" date="2016-08" db="EMBL/GenBank/DDBJ databases">
        <title>Genome sequencing of Paenibacillus sp. TI45-13ar, isolated from Korean traditional nuruk.</title>
        <authorList>
            <person name="Kim S.-J."/>
        </authorList>
    </citation>
    <scope>NUCLEOTIDE SEQUENCE [LARGE SCALE GENOMIC DNA]</scope>
    <source>
        <strain evidence="1 2">TI45-13ar</strain>
    </source>
</reference>
<gene>
    <name evidence="1" type="ORF">PTI45_01217</name>
</gene>
<dbReference type="RefSeq" id="WP_069326661.1">
    <property type="nucleotide sequence ID" value="NZ_MDER01000031.1"/>
</dbReference>
<protein>
    <submittedName>
        <fullName evidence="1">Uncharacterized protein</fullName>
    </submittedName>
</protein>
<proteinExistence type="predicted"/>
<accession>A0A1E3L619</accession>
<dbReference type="Proteomes" id="UP000094578">
    <property type="component" value="Unassembled WGS sequence"/>
</dbReference>
<dbReference type="AlphaFoldDB" id="A0A1E3L619"/>
<evidence type="ECO:0000313" key="1">
    <source>
        <dbReference type="EMBL" id="ODP29208.1"/>
    </source>
</evidence>